<evidence type="ECO:0000259" key="2">
    <source>
        <dbReference type="Pfam" id="PF10328"/>
    </source>
</evidence>
<feature type="transmembrane region" description="Helical" evidence="1">
    <location>
        <begin position="96"/>
        <end position="115"/>
    </location>
</feature>
<reference evidence="4" key="1">
    <citation type="submission" date="2022-10" db="EMBL/GenBank/DDBJ databases">
        <title>Genome assembly of Pristionchus species.</title>
        <authorList>
            <person name="Yoshida K."/>
            <person name="Sommer R.J."/>
        </authorList>
    </citation>
    <scope>NUCLEOTIDE SEQUENCE [LARGE SCALE GENOMIC DNA]</scope>
    <source>
        <strain evidence="4">RS5460</strain>
    </source>
</reference>
<evidence type="ECO:0000313" key="3">
    <source>
        <dbReference type="EMBL" id="GMR45335.1"/>
    </source>
</evidence>
<dbReference type="AlphaFoldDB" id="A0AAN5CJ16"/>
<dbReference type="EMBL" id="BTRK01000004">
    <property type="protein sequence ID" value="GMR45335.1"/>
    <property type="molecule type" value="Genomic_DNA"/>
</dbReference>
<feature type="domain" description="7TM GPCR serpentine receptor class x (Srx)" evidence="2">
    <location>
        <begin position="15"/>
        <end position="143"/>
    </location>
</feature>
<dbReference type="CDD" id="cd00637">
    <property type="entry name" value="7tm_classA_rhodopsin-like"/>
    <property type="match status" value="1"/>
</dbReference>
<feature type="transmembrane region" description="Helical" evidence="1">
    <location>
        <begin position="127"/>
        <end position="146"/>
    </location>
</feature>
<keyword evidence="1" id="KW-0472">Membrane</keyword>
<dbReference type="Proteomes" id="UP001328107">
    <property type="component" value="Unassembled WGS sequence"/>
</dbReference>
<keyword evidence="1" id="KW-1133">Transmembrane helix</keyword>
<sequence>METRTQDCIAGVLMITLSLIGFSANALILRVLYKSFRAKTFSAFSVLCCSRSLSNCGTLLCFILYSGPVALLGSPYGPEILGLKFGHLTTLTYKSVVYVQLAIAFNRFIATFFTFKYPRICHRQGTFILLGIVWFITGLHCVPEFLRPILYYPSYSVFLGSIGLNLVIFAKLSYHTLIHSKEMGGQSRERHRKNVRCFVQSFLQELLYIFEMAFLQVMNPKEDRFMAFVCYSLLWECTHVWDGLIVVIYRPDMRERIPRCGPRRKVTMAIQISVVQSTART</sequence>
<feature type="transmembrane region" description="Helical" evidence="1">
    <location>
        <begin position="12"/>
        <end position="33"/>
    </location>
</feature>
<feature type="transmembrane region" description="Helical" evidence="1">
    <location>
        <begin position="53"/>
        <end position="76"/>
    </location>
</feature>
<gene>
    <name evidence="3" type="ORF">PMAYCL1PPCAC_15530</name>
</gene>
<feature type="domain" description="7TM GPCR serpentine receptor class x (Srx)" evidence="2">
    <location>
        <begin position="151"/>
        <end position="248"/>
    </location>
</feature>
<dbReference type="InterPro" id="IPR019430">
    <property type="entry name" value="7TM_GPCR_serpentine_rcpt_Srx"/>
</dbReference>
<organism evidence="3 4">
    <name type="scientific">Pristionchus mayeri</name>
    <dbReference type="NCBI Taxonomy" id="1317129"/>
    <lineage>
        <taxon>Eukaryota</taxon>
        <taxon>Metazoa</taxon>
        <taxon>Ecdysozoa</taxon>
        <taxon>Nematoda</taxon>
        <taxon>Chromadorea</taxon>
        <taxon>Rhabditida</taxon>
        <taxon>Rhabditina</taxon>
        <taxon>Diplogasteromorpha</taxon>
        <taxon>Diplogasteroidea</taxon>
        <taxon>Neodiplogasteridae</taxon>
        <taxon>Pristionchus</taxon>
    </lineage>
</organism>
<name>A0AAN5CJ16_9BILA</name>
<feature type="transmembrane region" description="Helical" evidence="1">
    <location>
        <begin position="195"/>
        <end position="219"/>
    </location>
</feature>
<evidence type="ECO:0000313" key="4">
    <source>
        <dbReference type="Proteomes" id="UP001328107"/>
    </source>
</evidence>
<keyword evidence="4" id="KW-1185">Reference proteome</keyword>
<proteinExistence type="predicted"/>
<feature type="non-terminal residue" evidence="3">
    <location>
        <position position="281"/>
    </location>
</feature>
<dbReference type="PANTHER" id="PTHR23013:SF27">
    <property type="entry name" value="G-PROTEIN COUPLED RECEPTORS FAMILY 1 PROFILE DOMAIN-CONTAINING PROTEIN"/>
    <property type="match status" value="1"/>
</dbReference>
<feature type="transmembrane region" description="Helical" evidence="1">
    <location>
        <begin position="152"/>
        <end position="174"/>
    </location>
</feature>
<dbReference type="Pfam" id="PF10328">
    <property type="entry name" value="7TM_GPCR_Srx"/>
    <property type="match status" value="2"/>
</dbReference>
<feature type="transmembrane region" description="Helical" evidence="1">
    <location>
        <begin position="225"/>
        <end position="249"/>
    </location>
</feature>
<comment type="caution">
    <text evidence="3">The sequence shown here is derived from an EMBL/GenBank/DDBJ whole genome shotgun (WGS) entry which is preliminary data.</text>
</comment>
<protein>
    <recommendedName>
        <fullName evidence="2">7TM GPCR serpentine receptor class x (Srx) domain-containing protein</fullName>
    </recommendedName>
</protein>
<keyword evidence="1" id="KW-0812">Transmembrane</keyword>
<accession>A0AAN5CJ16</accession>
<dbReference type="PANTHER" id="PTHR23013">
    <property type="entry name" value="SERPENTINE RECEPTOR"/>
    <property type="match status" value="1"/>
</dbReference>
<dbReference type="SUPFAM" id="SSF81321">
    <property type="entry name" value="Family A G protein-coupled receptor-like"/>
    <property type="match status" value="1"/>
</dbReference>
<dbReference type="Gene3D" id="1.20.1070.10">
    <property type="entry name" value="Rhodopsin 7-helix transmembrane proteins"/>
    <property type="match status" value="1"/>
</dbReference>
<evidence type="ECO:0000256" key="1">
    <source>
        <dbReference type="SAM" id="Phobius"/>
    </source>
</evidence>